<accession>A0A0A9DEF2</accession>
<name>A0A0A9DEF2_ARUDO</name>
<organism evidence="1">
    <name type="scientific">Arundo donax</name>
    <name type="common">Giant reed</name>
    <name type="synonym">Donax arundinaceus</name>
    <dbReference type="NCBI Taxonomy" id="35708"/>
    <lineage>
        <taxon>Eukaryota</taxon>
        <taxon>Viridiplantae</taxon>
        <taxon>Streptophyta</taxon>
        <taxon>Embryophyta</taxon>
        <taxon>Tracheophyta</taxon>
        <taxon>Spermatophyta</taxon>
        <taxon>Magnoliopsida</taxon>
        <taxon>Liliopsida</taxon>
        <taxon>Poales</taxon>
        <taxon>Poaceae</taxon>
        <taxon>PACMAD clade</taxon>
        <taxon>Arundinoideae</taxon>
        <taxon>Arundineae</taxon>
        <taxon>Arundo</taxon>
    </lineage>
</organism>
<dbReference type="EMBL" id="GBRH01211704">
    <property type="protein sequence ID" value="JAD86191.1"/>
    <property type="molecule type" value="Transcribed_RNA"/>
</dbReference>
<protein>
    <submittedName>
        <fullName evidence="1">Uncharacterized protein</fullName>
    </submittedName>
</protein>
<sequence length="34" mass="3921">MLQVTLSYLLAFRGVPQDEVLDRQNVQHCSSHVH</sequence>
<reference evidence="1" key="2">
    <citation type="journal article" date="2015" name="Data Brief">
        <title>Shoot transcriptome of the giant reed, Arundo donax.</title>
        <authorList>
            <person name="Barrero R.A."/>
            <person name="Guerrero F.D."/>
            <person name="Moolhuijzen P."/>
            <person name="Goolsby J.A."/>
            <person name="Tidwell J."/>
            <person name="Bellgard S.E."/>
            <person name="Bellgard M.I."/>
        </authorList>
    </citation>
    <scope>NUCLEOTIDE SEQUENCE</scope>
    <source>
        <tissue evidence="1">Shoot tissue taken approximately 20 cm above the soil surface</tissue>
    </source>
</reference>
<reference evidence="1" key="1">
    <citation type="submission" date="2014-09" db="EMBL/GenBank/DDBJ databases">
        <authorList>
            <person name="Magalhaes I.L.F."/>
            <person name="Oliveira U."/>
            <person name="Santos F.R."/>
            <person name="Vidigal T.H.D.A."/>
            <person name="Brescovit A.D."/>
            <person name="Santos A.J."/>
        </authorList>
    </citation>
    <scope>NUCLEOTIDE SEQUENCE</scope>
    <source>
        <tissue evidence="1">Shoot tissue taken approximately 20 cm above the soil surface</tissue>
    </source>
</reference>
<evidence type="ECO:0000313" key="1">
    <source>
        <dbReference type="EMBL" id="JAD86191.1"/>
    </source>
</evidence>
<dbReference type="AlphaFoldDB" id="A0A0A9DEF2"/>
<proteinExistence type="predicted"/>